<comment type="caution">
    <text evidence="1">The sequence shown here is derived from an EMBL/GenBank/DDBJ whole genome shotgun (WGS) entry which is preliminary data.</text>
</comment>
<dbReference type="CDD" id="cd02440">
    <property type="entry name" value="AdoMet_MTases"/>
    <property type="match status" value="1"/>
</dbReference>
<protein>
    <submittedName>
        <fullName evidence="1">Methionine biosynthesis protein metw</fullName>
    </submittedName>
</protein>
<dbReference type="Gene3D" id="3.40.50.150">
    <property type="entry name" value="Vaccinia Virus protein VP39"/>
    <property type="match status" value="1"/>
</dbReference>
<organism evidence="1">
    <name type="scientific">hydrocarbon metagenome</name>
    <dbReference type="NCBI Taxonomy" id="938273"/>
    <lineage>
        <taxon>unclassified sequences</taxon>
        <taxon>metagenomes</taxon>
        <taxon>ecological metagenomes</taxon>
    </lineage>
</organism>
<gene>
    <name evidence="1" type="ORF">ASZ90_001386</name>
</gene>
<dbReference type="EMBL" id="LNQE01000186">
    <property type="protein sequence ID" value="KUG28736.1"/>
    <property type="molecule type" value="Genomic_DNA"/>
</dbReference>
<sequence length="204" mass="22705">MRYDLQIIASWIEPGSKVLDLGCGAGDLLSHLIRDKGITGSGIEIDEAKVAEGLTRGLSVVHGDINDEVCDYPDQAFDDVILSQTLQQVYDPARLIREMLRVGRRGIVSFPNFAHYGVRAQLFFKGRAPVSRELPYQWYDTPNIRVIALKDFRRFCKASGFAILRETAISTPHHQDTGRVTTLFPNLLATYGIFLLGRATPPAS</sequence>
<name>A0A0W8G6J2_9ZZZZ</name>
<evidence type="ECO:0000313" key="1">
    <source>
        <dbReference type="EMBL" id="KUG28736.1"/>
    </source>
</evidence>
<dbReference type="Pfam" id="PF07021">
    <property type="entry name" value="MetW"/>
    <property type="match status" value="1"/>
</dbReference>
<dbReference type="AlphaFoldDB" id="A0A0W8G6J2"/>
<dbReference type="InterPro" id="IPR029063">
    <property type="entry name" value="SAM-dependent_MTases_sf"/>
</dbReference>
<dbReference type="InterPro" id="IPR010743">
    <property type="entry name" value="Methionine_synth_MetW"/>
</dbReference>
<dbReference type="SUPFAM" id="SSF53335">
    <property type="entry name" value="S-adenosyl-L-methionine-dependent methyltransferases"/>
    <property type="match status" value="1"/>
</dbReference>
<proteinExistence type="predicted"/>
<accession>A0A0W8G6J2</accession>
<dbReference type="NCBIfam" id="TIGR02081">
    <property type="entry name" value="metW"/>
    <property type="match status" value="1"/>
</dbReference>
<reference evidence="1" key="1">
    <citation type="journal article" date="2015" name="Proc. Natl. Acad. Sci. U.S.A.">
        <title>Networks of energetic and metabolic interactions define dynamics in microbial communities.</title>
        <authorList>
            <person name="Embree M."/>
            <person name="Liu J.K."/>
            <person name="Al-Bassam M.M."/>
            <person name="Zengler K."/>
        </authorList>
    </citation>
    <scope>NUCLEOTIDE SEQUENCE</scope>
</reference>